<keyword evidence="4" id="KW-1185">Reference proteome</keyword>
<name>A0A542YTC4_9MICO</name>
<evidence type="ECO:0008006" key="5">
    <source>
        <dbReference type="Google" id="ProtNLM"/>
    </source>
</evidence>
<dbReference type="EMBL" id="VFOP01000001">
    <property type="protein sequence ID" value="TQL51346.1"/>
    <property type="molecule type" value="Genomic_DNA"/>
</dbReference>
<dbReference type="Pfam" id="PF23212">
    <property type="entry name" value="DUF7064"/>
    <property type="match status" value="1"/>
</dbReference>
<dbReference type="RefSeq" id="WP_141785357.1">
    <property type="nucleotide sequence ID" value="NZ_BAAAIK010000010.1"/>
</dbReference>
<dbReference type="AlphaFoldDB" id="A0A542YTC4"/>
<feature type="domain" description="DUF7065" evidence="2">
    <location>
        <begin position="151"/>
        <end position="187"/>
    </location>
</feature>
<evidence type="ECO:0000313" key="3">
    <source>
        <dbReference type="EMBL" id="TQL51346.1"/>
    </source>
</evidence>
<dbReference type="OrthoDB" id="7054648at2"/>
<gene>
    <name evidence="3" type="ORF">FB467_2488</name>
</gene>
<dbReference type="Pfam" id="PF23213">
    <property type="entry name" value="DUF7065"/>
    <property type="match status" value="1"/>
</dbReference>
<evidence type="ECO:0000313" key="4">
    <source>
        <dbReference type="Proteomes" id="UP000319516"/>
    </source>
</evidence>
<dbReference type="InterPro" id="IPR055493">
    <property type="entry name" value="DUF7065"/>
</dbReference>
<sequence length="330" mass="36912">MIRPEDAQLHEPTTDDPLWGETNYFGFYLPEPAMNIGVYTLWRTNTGVINTNVSVNSQRVQAPWEADYWDAWAQVAIPQERSLLDYSLPNGLHVVCHEPNAVWDIRYEAGPARLDVRCTALMEPFDINDPEQDPLTAAAQQGEGFTWGHAYAGHFDMTARFTGELTLRGTTHQIDCVSTMDHSWGVRQERQSSVMSWMHAHFSEDLAVHGIFSFDPQLGSNAETPLSLSHGYVMDHGKVLGLTAGSGTSRRAKFYPEEITIQVTDETGRTLDLVGQAQTTFPWQAWPGTVGHNVLARWSSPQLPGQTGWGESMDFIGLEELTGLYARERS</sequence>
<feature type="domain" description="DUF7064" evidence="1">
    <location>
        <begin position="195"/>
        <end position="310"/>
    </location>
</feature>
<protein>
    <recommendedName>
        <fullName evidence="5">Hydroxyneurosporene synthase CrtC</fullName>
    </recommendedName>
</protein>
<dbReference type="InterPro" id="IPR055492">
    <property type="entry name" value="DUF7064"/>
</dbReference>
<proteinExistence type="predicted"/>
<comment type="caution">
    <text evidence="3">The sequence shown here is derived from an EMBL/GenBank/DDBJ whole genome shotgun (WGS) entry which is preliminary data.</text>
</comment>
<dbReference type="Proteomes" id="UP000319516">
    <property type="component" value="Unassembled WGS sequence"/>
</dbReference>
<organism evidence="3 4">
    <name type="scientific">Ornithinicoccus hortensis</name>
    <dbReference type="NCBI Taxonomy" id="82346"/>
    <lineage>
        <taxon>Bacteria</taxon>
        <taxon>Bacillati</taxon>
        <taxon>Actinomycetota</taxon>
        <taxon>Actinomycetes</taxon>
        <taxon>Micrococcales</taxon>
        <taxon>Intrasporangiaceae</taxon>
        <taxon>Ornithinicoccus</taxon>
    </lineage>
</organism>
<evidence type="ECO:0000259" key="1">
    <source>
        <dbReference type="Pfam" id="PF23212"/>
    </source>
</evidence>
<accession>A0A542YTC4</accession>
<evidence type="ECO:0000259" key="2">
    <source>
        <dbReference type="Pfam" id="PF23213"/>
    </source>
</evidence>
<reference evidence="3 4" key="1">
    <citation type="submission" date="2019-06" db="EMBL/GenBank/DDBJ databases">
        <title>Sequencing the genomes of 1000 actinobacteria strains.</title>
        <authorList>
            <person name="Klenk H.-P."/>
        </authorList>
    </citation>
    <scope>NUCLEOTIDE SEQUENCE [LARGE SCALE GENOMIC DNA]</scope>
    <source>
        <strain evidence="3 4">DSM 12335</strain>
    </source>
</reference>